<dbReference type="Proteomes" id="UP001456344">
    <property type="component" value="Chromosome"/>
</dbReference>
<organism evidence="1 2">
    <name type="scientific">Amycolatopsis coloradensis</name>
    <dbReference type="NCBI Taxonomy" id="76021"/>
    <lineage>
        <taxon>Bacteria</taxon>
        <taxon>Bacillati</taxon>
        <taxon>Actinomycetota</taxon>
        <taxon>Actinomycetes</taxon>
        <taxon>Pseudonocardiales</taxon>
        <taxon>Pseudonocardiaceae</taxon>
        <taxon>Amycolatopsis</taxon>
    </lineage>
</organism>
<dbReference type="EMBL" id="CP150484">
    <property type="protein sequence ID" value="WYW18582.1"/>
    <property type="molecule type" value="Genomic_DNA"/>
</dbReference>
<keyword evidence="2" id="KW-1185">Reference proteome</keyword>
<evidence type="ECO:0000313" key="2">
    <source>
        <dbReference type="Proteomes" id="UP001456344"/>
    </source>
</evidence>
<accession>A0ACD5BGM1</accession>
<protein>
    <submittedName>
        <fullName evidence="1">Uncharacterized protein</fullName>
    </submittedName>
</protein>
<gene>
    <name evidence="1" type="ORF">LCL61_23845</name>
</gene>
<reference evidence="1" key="1">
    <citation type="submission" date="2023-10" db="EMBL/GenBank/DDBJ databases">
        <title>Whole genome sequencing of actinobacterial strain Amycolatopsis sp. (BCA-696) identifies the underlying plant growth-promoting genes.</title>
        <authorList>
            <person name="Gandham P."/>
            <person name="Vadla N."/>
            <person name="Saji A."/>
            <person name="Srinivas V."/>
            <person name="Ruperao P."/>
            <person name="Selvanayagam S."/>
            <person name="Saxena R.K."/>
            <person name="Rathore A."/>
            <person name="Gopalakrishnan S."/>
            <person name="Thakur V."/>
        </authorList>
    </citation>
    <scope>NUCLEOTIDE SEQUENCE</scope>
    <source>
        <strain evidence="1">BCA-696</strain>
    </source>
</reference>
<proteinExistence type="predicted"/>
<evidence type="ECO:0000313" key="1">
    <source>
        <dbReference type="EMBL" id="WYW18582.1"/>
    </source>
</evidence>
<sequence length="165" mass="17405">MRNRIRMMVLAGAVGAASLALSAPGVAAESHDTGVPGDIVIGQPVSSAEAAALDASIQADSHGCSGDEKSNNTYVHVCFVRDGDKIFVKDDQTNSRSAVGALNFKDGGTWKTRGCLNPHSHASGIWVYCSFSEADENTTARYQGFDVNDSGVADHHTAWHHESTS</sequence>
<name>A0ACD5BGM1_9PSEU</name>